<keyword evidence="3" id="KW-1185">Reference proteome</keyword>
<dbReference type="Proteomes" id="UP000593594">
    <property type="component" value="Chromosome"/>
</dbReference>
<protein>
    <submittedName>
        <fullName evidence="2">Uncharacterized protein</fullName>
    </submittedName>
</protein>
<dbReference type="EMBL" id="CP058214">
    <property type="protein sequence ID" value="QPC44329.1"/>
    <property type="molecule type" value="Genomic_DNA"/>
</dbReference>
<accession>A0A7S8C6Z8</accession>
<dbReference type="AlphaFoldDB" id="A0A7S8C6Z8"/>
<feature type="region of interest" description="Disordered" evidence="1">
    <location>
        <begin position="1"/>
        <end position="46"/>
    </location>
</feature>
<dbReference type="RefSeq" id="WP_213161696.1">
    <property type="nucleotide sequence ID" value="NZ_CP058214.1"/>
</dbReference>
<dbReference type="KEGG" id="kmn:HW532_17465"/>
<reference evidence="2 3" key="1">
    <citation type="submission" date="2020-06" db="EMBL/GenBank/DDBJ databases">
        <title>Genome sequence of 2 isolates from Red Sea Mangroves.</title>
        <authorList>
            <person name="Sefrji F."/>
            <person name="Michoud G."/>
            <person name="Merlino G."/>
            <person name="Daffonchio D."/>
        </authorList>
    </citation>
    <scope>NUCLEOTIDE SEQUENCE [LARGE SCALE GENOMIC DNA]</scope>
    <source>
        <strain evidence="2 3">R1DC25</strain>
    </source>
</reference>
<evidence type="ECO:0000313" key="2">
    <source>
        <dbReference type="EMBL" id="QPC44329.1"/>
    </source>
</evidence>
<name>A0A7S8C6Z8_9HYPH</name>
<sequence>MSSQVNKIDADGRDGAVSQARGRASAPQRPAEQAKVAETAPAAEEVSTSYGAMLQEAYDGDTAETMAVVANARRTGDTQGGEAPDVAARMPHEKTAAARVTPVEPDAKSEQVLEGLRNRKKAGPVTAGQAAAPSRDKAPSAKRMHDQLMLASSKMGVSEVATHVSLRSFIQLTRILSKGGWLRQTACTDKLMKTQMNTMREARTG</sequence>
<organism evidence="2 3">
    <name type="scientific">Kaustia mangrovi</name>
    <dbReference type="NCBI Taxonomy" id="2593653"/>
    <lineage>
        <taxon>Bacteria</taxon>
        <taxon>Pseudomonadati</taxon>
        <taxon>Pseudomonadota</taxon>
        <taxon>Alphaproteobacteria</taxon>
        <taxon>Hyphomicrobiales</taxon>
        <taxon>Parvibaculaceae</taxon>
        <taxon>Kaustia</taxon>
    </lineage>
</organism>
<feature type="region of interest" description="Disordered" evidence="1">
    <location>
        <begin position="118"/>
        <end position="141"/>
    </location>
</feature>
<gene>
    <name evidence="2" type="ORF">HW532_17465</name>
</gene>
<evidence type="ECO:0000256" key="1">
    <source>
        <dbReference type="SAM" id="MobiDB-lite"/>
    </source>
</evidence>
<evidence type="ECO:0000313" key="3">
    <source>
        <dbReference type="Proteomes" id="UP000593594"/>
    </source>
</evidence>
<proteinExistence type="predicted"/>